<reference evidence="1" key="1">
    <citation type="submission" date="2021-04" db="EMBL/GenBank/DDBJ databases">
        <title>Genomics, taxonomy and metabolism of representatives of sulfur bacteria of the genus Thiothrix: Thiothrix fructosivorans QT, Thiothrix unzii A1T and three new species, Thiothrix subterranea sp. nov., Thiothrix litoralis sp. nov. and 'Candidatus Thiothrix anitrata' sp. nov.</title>
        <authorList>
            <person name="Ravin N.V."/>
            <person name="Smolyakov D."/>
            <person name="Rudenko T.S."/>
            <person name="Mardanov A.V."/>
            <person name="Beletsky A.V."/>
            <person name="Markov N.D."/>
            <person name="Fomenkov A.I."/>
            <person name="Roberts R.J."/>
            <person name="Karnachuk O.V."/>
            <person name="Novikov A."/>
            <person name="Grabovich M.Y."/>
        </authorList>
    </citation>
    <scope>NUCLEOTIDE SEQUENCE</scope>
    <source>
        <strain evidence="1">A1</strain>
    </source>
</reference>
<keyword evidence="2" id="KW-1185">Reference proteome</keyword>
<dbReference type="AlphaFoldDB" id="A0A975IGI6"/>
<organism evidence="1 2">
    <name type="scientific">Thiothrix unzii</name>
    <dbReference type="NCBI Taxonomy" id="111769"/>
    <lineage>
        <taxon>Bacteria</taxon>
        <taxon>Pseudomonadati</taxon>
        <taxon>Pseudomonadota</taxon>
        <taxon>Gammaproteobacteria</taxon>
        <taxon>Thiotrichales</taxon>
        <taxon>Thiotrichaceae</taxon>
        <taxon>Thiothrix</taxon>
    </lineage>
</organism>
<evidence type="ECO:0000313" key="1">
    <source>
        <dbReference type="EMBL" id="QTR52623.1"/>
    </source>
</evidence>
<dbReference type="Proteomes" id="UP000672009">
    <property type="component" value="Chromosome"/>
</dbReference>
<protein>
    <submittedName>
        <fullName evidence="1">Uncharacterized protein</fullName>
    </submittedName>
</protein>
<dbReference type="EMBL" id="CP072793">
    <property type="protein sequence ID" value="QTR52623.1"/>
    <property type="molecule type" value="Genomic_DNA"/>
</dbReference>
<accession>A0A975IGI6</accession>
<proteinExistence type="predicted"/>
<name>A0A975IGI6_9GAMM</name>
<dbReference type="KEGG" id="tun:J9260_13010"/>
<sequence>MYIQLNEQFIVDERGSKQTEALQRPSLLAFLAACVPSDLDFPDIDNLPPLELSEHQFASS</sequence>
<dbReference type="RefSeq" id="WP_210218163.1">
    <property type="nucleotide sequence ID" value="NZ_CP072793.1"/>
</dbReference>
<gene>
    <name evidence="1" type="ORF">J9260_13010</name>
</gene>
<evidence type="ECO:0000313" key="2">
    <source>
        <dbReference type="Proteomes" id="UP000672009"/>
    </source>
</evidence>